<gene>
    <name evidence="3" type="ORF">BU26DRAFT_567798</name>
</gene>
<dbReference type="GeneID" id="54587024"/>
<evidence type="ECO:0000256" key="1">
    <source>
        <dbReference type="ARBA" id="ARBA00022737"/>
    </source>
</evidence>
<reference evidence="3" key="1">
    <citation type="journal article" date="2020" name="Stud. Mycol.">
        <title>101 Dothideomycetes genomes: a test case for predicting lifestyles and emergence of pathogens.</title>
        <authorList>
            <person name="Haridas S."/>
            <person name="Albert R."/>
            <person name="Binder M."/>
            <person name="Bloem J."/>
            <person name="Labutti K."/>
            <person name="Salamov A."/>
            <person name="Andreopoulos B."/>
            <person name="Baker S."/>
            <person name="Barry K."/>
            <person name="Bills G."/>
            <person name="Bluhm B."/>
            <person name="Cannon C."/>
            <person name="Castanera R."/>
            <person name="Culley D."/>
            <person name="Daum C."/>
            <person name="Ezra D."/>
            <person name="Gonzalez J."/>
            <person name="Henrissat B."/>
            <person name="Kuo A."/>
            <person name="Liang C."/>
            <person name="Lipzen A."/>
            <person name="Lutzoni F."/>
            <person name="Magnuson J."/>
            <person name="Mondo S."/>
            <person name="Nolan M."/>
            <person name="Ohm R."/>
            <person name="Pangilinan J."/>
            <person name="Park H.-J."/>
            <person name="Ramirez L."/>
            <person name="Alfaro M."/>
            <person name="Sun H."/>
            <person name="Tritt A."/>
            <person name="Yoshinaga Y."/>
            <person name="Zwiers L.-H."/>
            <person name="Turgeon B."/>
            <person name="Goodwin S."/>
            <person name="Spatafora J."/>
            <person name="Crous P."/>
            <person name="Grigoriev I."/>
        </authorList>
    </citation>
    <scope>NUCLEOTIDE SEQUENCE</scope>
    <source>
        <strain evidence="3">CBS 122368</strain>
    </source>
</reference>
<name>A0A6A6I9V8_9PLEO</name>
<keyword evidence="4" id="KW-1185">Reference proteome</keyword>
<evidence type="ECO:0000313" key="3">
    <source>
        <dbReference type="EMBL" id="KAF2246310.1"/>
    </source>
</evidence>
<dbReference type="OrthoDB" id="7464126at2759"/>
<sequence length="178" mass="20130">MSFGYSVGDFIKLVEPANELYHRFDAPRQFRSISDEGRGLTIVLEGLVDIVVACLTLLNELNKQLTDYPELDTHFVELGSLKGRFSAARKRLKWEPKDIEALRARLSSNVALLNTFYTQLNFGWLMESKTFQEWAAQHEQTLLCPGIPGAGRIIIASAVINYIFDRFPQVESTGVAYI</sequence>
<dbReference type="Proteomes" id="UP000800094">
    <property type="component" value="Unassembled WGS sequence"/>
</dbReference>
<accession>A0A6A6I9V8</accession>
<dbReference type="EMBL" id="ML987199">
    <property type="protein sequence ID" value="KAF2246310.1"/>
    <property type="molecule type" value="Genomic_DNA"/>
</dbReference>
<evidence type="ECO:0000313" key="4">
    <source>
        <dbReference type="Proteomes" id="UP000800094"/>
    </source>
</evidence>
<dbReference type="InterPro" id="IPR056884">
    <property type="entry name" value="NPHP3-like_N"/>
</dbReference>
<keyword evidence="1" id="KW-0677">Repeat</keyword>
<proteinExistence type="predicted"/>
<dbReference type="AlphaFoldDB" id="A0A6A6I9V8"/>
<feature type="domain" description="Nephrocystin 3-like N-terminal" evidence="2">
    <location>
        <begin position="124"/>
        <end position="165"/>
    </location>
</feature>
<dbReference type="Pfam" id="PF24883">
    <property type="entry name" value="NPHP3_N"/>
    <property type="match status" value="1"/>
</dbReference>
<dbReference type="RefSeq" id="XP_033681314.1">
    <property type="nucleotide sequence ID" value="XM_033833694.1"/>
</dbReference>
<evidence type="ECO:0000259" key="2">
    <source>
        <dbReference type="Pfam" id="PF24883"/>
    </source>
</evidence>
<organism evidence="3 4">
    <name type="scientific">Trematosphaeria pertusa</name>
    <dbReference type="NCBI Taxonomy" id="390896"/>
    <lineage>
        <taxon>Eukaryota</taxon>
        <taxon>Fungi</taxon>
        <taxon>Dikarya</taxon>
        <taxon>Ascomycota</taxon>
        <taxon>Pezizomycotina</taxon>
        <taxon>Dothideomycetes</taxon>
        <taxon>Pleosporomycetidae</taxon>
        <taxon>Pleosporales</taxon>
        <taxon>Massarineae</taxon>
        <taxon>Trematosphaeriaceae</taxon>
        <taxon>Trematosphaeria</taxon>
    </lineage>
</organism>
<protein>
    <recommendedName>
        <fullName evidence="2">Nephrocystin 3-like N-terminal domain-containing protein</fullName>
    </recommendedName>
</protein>